<dbReference type="AlphaFoldDB" id="A0A8T0QML5"/>
<dbReference type="PANTHER" id="PTHR34223:SF102">
    <property type="entry name" value="F-BOX DOMAIN-CONTAINING PROTEIN"/>
    <property type="match status" value="1"/>
</dbReference>
<name>A0A8T0QML5_PANVG</name>
<proteinExistence type="predicted"/>
<organism evidence="1 2">
    <name type="scientific">Panicum virgatum</name>
    <name type="common">Blackwell switchgrass</name>
    <dbReference type="NCBI Taxonomy" id="38727"/>
    <lineage>
        <taxon>Eukaryota</taxon>
        <taxon>Viridiplantae</taxon>
        <taxon>Streptophyta</taxon>
        <taxon>Embryophyta</taxon>
        <taxon>Tracheophyta</taxon>
        <taxon>Spermatophyta</taxon>
        <taxon>Magnoliopsida</taxon>
        <taxon>Liliopsida</taxon>
        <taxon>Poales</taxon>
        <taxon>Poaceae</taxon>
        <taxon>PACMAD clade</taxon>
        <taxon>Panicoideae</taxon>
        <taxon>Panicodae</taxon>
        <taxon>Paniceae</taxon>
        <taxon>Panicinae</taxon>
        <taxon>Panicum</taxon>
        <taxon>Panicum sect. Hiantes</taxon>
    </lineage>
</organism>
<dbReference type="PANTHER" id="PTHR34223">
    <property type="entry name" value="OS11G0201299 PROTEIN"/>
    <property type="match status" value="1"/>
</dbReference>
<dbReference type="Gene3D" id="3.80.10.10">
    <property type="entry name" value="Ribonuclease Inhibitor"/>
    <property type="match status" value="1"/>
</dbReference>
<reference evidence="1" key="1">
    <citation type="submission" date="2020-05" db="EMBL/GenBank/DDBJ databases">
        <title>WGS assembly of Panicum virgatum.</title>
        <authorList>
            <person name="Lovell J.T."/>
            <person name="Jenkins J."/>
            <person name="Shu S."/>
            <person name="Juenger T.E."/>
            <person name="Schmutz J."/>
        </authorList>
    </citation>
    <scope>NUCLEOTIDE SEQUENCE</scope>
    <source>
        <strain evidence="1">AP13</strain>
    </source>
</reference>
<protein>
    <submittedName>
        <fullName evidence="1">Uncharacterized protein</fullName>
    </submittedName>
</protein>
<dbReference type="InterPro" id="IPR053197">
    <property type="entry name" value="F-box_SCFL_complex_component"/>
</dbReference>
<evidence type="ECO:0000313" key="1">
    <source>
        <dbReference type="EMBL" id="KAG2572296.1"/>
    </source>
</evidence>
<comment type="caution">
    <text evidence="1">The sequence shown here is derived from an EMBL/GenBank/DDBJ whole genome shotgun (WGS) entry which is preliminary data.</text>
</comment>
<evidence type="ECO:0000313" key="2">
    <source>
        <dbReference type="Proteomes" id="UP000823388"/>
    </source>
</evidence>
<dbReference type="SUPFAM" id="SSF52047">
    <property type="entry name" value="RNI-like"/>
    <property type="match status" value="1"/>
</dbReference>
<keyword evidence="2" id="KW-1185">Reference proteome</keyword>
<gene>
    <name evidence="1" type="ORF">PVAP13_7KG166965</name>
</gene>
<dbReference type="Proteomes" id="UP000823388">
    <property type="component" value="Chromosome 7K"/>
</dbReference>
<sequence>MFRLHVTHDYESKVVERWIRRGMKCFPAMMEISNSANARLYGLPHLGSTSYRLRRLHLVNINLDNSFPRKLSYGCPVLEDLKLDRCFLDPPEISSSTLKNLIVTGCTTHSGHVLTITAPALLFLLTW</sequence>
<dbReference type="InterPro" id="IPR032675">
    <property type="entry name" value="LRR_dom_sf"/>
</dbReference>
<dbReference type="EMBL" id="CM029049">
    <property type="protein sequence ID" value="KAG2572296.1"/>
    <property type="molecule type" value="Genomic_DNA"/>
</dbReference>
<accession>A0A8T0QML5</accession>